<evidence type="ECO:0000256" key="2">
    <source>
        <dbReference type="ARBA" id="ARBA00007362"/>
    </source>
</evidence>
<dbReference type="SUPFAM" id="SSF103481">
    <property type="entry name" value="Multidrug resistance efflux transporter EmrE"/>
    <property type="match status" value="2"/>
</dbReference>
<keyword evidence="3 6" id="KW-0812">Transmembrane</keyword>
<dbReference type="GO" id="GO:0016020">
    <property type="term" value="C:membrane"/>
    <property type="evidence" value="ECO:0007669"/>
    <property type="project" value="UniProtKB-SubCell"/>
</dbReference>
<feature type="transmembrane region" description="Helical" evidence="6">
    <location>
        <begin position="249"/>
        <end position="272"/>
    </location>
</feature>
<feature type="domain" description="EamA" evidence="7">
    <location>
        <begin position="50"/>
        <end position="179"/>
    </location>
</feature>
<keyword evidence="5 6" id="KW-0472">Membrane</keyword>
<feature type="transmembrane region" description="Helical" evidence="6">
    <location>
        <begin position="284"/>
        <end position="304"/>
    </location>
</feature>
<dbReference type="InterPro" id="IPR050638">
    <property type="entry name" value="AA-Vitamin_Transporters"/>
</dbReference>
<dbReference type="PANTHER" id="PTHR32322">
    <property type="entry name" value="INNER MEMBRANE TRANSPORTER"/>
    <property type="match status" value="1"/>
</dbReference>
<feature type="transmembrane region" description="Helical" evidence="6">
    <location>
        <begin position="134"/>
        <end position="155"/>
    </location>
</feature>
<dbReference type="RefSeq" id="WP_270074079.1">
    <property type="nucleotide sequence ID" value="NZ_JAJAQC010000042.1"/>
</dbReference>
<feature type="transmembrane region" description="Helical" evidence="6">
    <location>
        <begin position="78"/>
        <end position="94"/>
    </location>
</feature>
<dbReference type="AlphaFoldDB" id="A0A9X3NYN2"/>
<comment type="similarity">
    <text evidence="2">Belongs to the EamA transporter family.</text>
</comment>
<gene>
    <name evidence="8" type="ORF">LG943_21280</name>
</gene>
<feature type="transmembrane region" description="Helical" evidence="6">
    <location>
        <begin position="191"/>
        <end position="210"/>
    </location>
</feature>
<evidence type="ECO:0000256" key="4">
    <source>
        <dbReference type="ARBA" id="ARBA00022989"/>
    </source>
</evidence>
<feature type="transmembrane region" description="Helical" evidence="6">
    <location>
        <begin position="222"/>
        <end position="243"/>
    </location>
</feature>
<keyword evidence="4 6" id="KW-1133">Transmembrane helix</keyword>
<dbReference type="PANTHER" id="PTHR32322:SF9">
    <property type="entry name" value="AMINO-ACID METABOLITE EFFLUX PUMP-RELATED"/>
    <property type="match status" value="1"/>
</dbReference>
<dbReference type="InterPro" id="IPR037185">
    <property type="entry name" value="EmrE-like"/>
</dbReference>
<evidence type="ECO:0000313" key="8">
    <source>
        <dbReference type="EMBL" id="MDA0566826.1"/>
    </source>
</evidence>
<reference evidence="8" key="1">
    <citation type="submission" date="2021-10" db="EMBL/GenBank/DDBJ databases">
        <title>Streptomonospora sp. nov., isolated from mangrove soil.</title>
        <authorList>
            <person name="Chen X."/>
            <person name="Ge X."/>
            <person name="Liu W."/>
        </authorList>
    </citation>
    <scope>NUCLEOTIDE SEQUENCE</scope>
    <source>
        <strain evidence="8">S1-112</strain>
    </source>
</reference>
<accession>A0A9X3NYN2</accession>
<evidence type="ECO:0000256" key="5">
    <source>
        <dbReference type="ARBA" id="ARBA00023136"/>
    </source>
</evidence>
<dbReference type="Gene3D" id="1.10.3730.20">
    <property type="match status" value="1"/>
</dbReference>
<proteinExistence type="inferred from homology"/>
<evidence type="ECO:0000313" key="9">
    <source>
        <dbReference type="Proteomes" id="UP001140076"/>
    </source>
</evidence>
<dbReference type="Pfam" id="PF00892">
    <property type="entry name" value="EamA"/>
    <property type="match status" value="2"/>
</dbReference>
<evidence type="ECO:0000256" key="1">
    <source>
        <dbReference type="ARBA" id="ARBA00004141"/>
    </source>
</evidence>
<evidence type="ECO:0000259" key="7">
    <source>
        <dbReference type="Pfam" id="PF00892"/>
    </source>
</evidence>
<dbReference type="EMBL" id="JAJAQC010000042">
    <property type="protein sequence ID" value="MDA0566826.1"/>
    <property type="molecule type" value="Genomic_DNA"/>
</dbReference>
<feature type="transmembrane region" description="Helical" evidence="6">
    <location>
        <begin position="106"/>
        <end position="128"/>
    </location>
</feature>
<evidence type="ECO:0000256" key="6">
    <source>
        <dbReference type="SAM" id="Phobius"/>
    </source>
</evidence>
<dbReference type="Proteomes" id="UP001140076">
    <property type="component" value="Unassembled WGS sequence"/>
</dbReference>
<feature type="transmembrane region" description="Helical" evidence="6">
    <location>
        <begin position="50"/>
        <end position="72"/>
    </location>
</feature>
<name>A0A9X3NYN2_9ACTN</name>
<comment type="caution">
    <text evidence="8">The sequence shown here is derived from an EMBL/GenBank/DDBJ whole genome shotgun (WGS) entry which is preliminary data.</text>
</comment>
<sequence>MSVLPSDSRSSLPAAVPEGVPAPAAPAAPVPSAPAAPPLPRRAVDWRLKFLLLALVWGSSFMFIGIAAQVLVPVHITLGRMVTGLLPLAAVLLVRRGRLPRGVRTWFHLSVTAFLLNVVPFTLFGYAGQLIPSALSGICNAATPLFALLFTLLLLSDERPTRARLAGLGLGFLGVLVVFGVWTGFAGAGPVGMLLAVGAAVCYGIGTPYLRRFLSGTGHSPLELSTAQLITGTAQIGIVAALFTDAPAALPLPVLAAVAVLGALGTGFAYVLQYAVIREAGATVASTVTYLAPVVAIALGVLLLGEDLAWNEPVGALVIIAGAALAQYRPRPLPG</sequence>
<keyword evidence="9" id="KW-1185">Reference proteome</keyword>
<protein>
    <submittedName>
        <fullName evidence="8">DMT family transporter</fullName>
    </submittedName>
</protein>
<organism evidence="8 9">
    <name type="scientific">Streptomonospora mangrovi</name>
    <dbReference type="NCBI Taxonomy" id="2883123"/>
    <lineage>
        <taxon>Bacteria</taxon>
        <taxon>Bacillati</taxon>
        <taxon>Actinomycetota</taxon>
        <taxon>Actinomycetes</taxon>
        <taxon>Streptosporangiales</taxon>
        <taxon>Nocardiopsidaceae</taxon>
        <taxon>Streptomonospora</taxon>
    </lineage>
</organism>
<dbReference type="InterPro" id="IPR000620">
    <property type="entry name" value="EamA_dom"/>
</dbReference>
<feature type="domain" description="EamA" evidence="7">
    <location>
        <begin position="192"/>
        <end position="325"/>
    </location>
</feature>
<evidence type="ECO:0000256" key="3">
    <source>
        <dbReference type="ARBA" id="ARBA00022692"/>
    </source>
</evidence>
<comment type="subcellular location">
    <subcellularLocation>
        <location evidence="1">Membrane</location>
        <topology evidence="1">Multi-pass membrane protein</topology>
    </subcellularLocation>
</comment>
<feature type="transmembrane region" description="Helical" evidence="6">
    <location>
        <begin position="167"/>
        <end position="185"/>
    </location>
</feature>